<dbReference type="EMBL" id="LC625835">
    <property type="protein sequence ID" value="BCU03942.1"/>
    <property type="molecule type" value="Genomic_DNA"/>
</dbReference>
<evidence type="ECO:0000256" key="1">
    <source>
        <dbReference type="SAM" id="Phobius"/>
    </source>
</evidence>
<dbReference type="Proteomes" id="UP001253637">
    <property type="component" value="Segment"/>
</dbReference>
<keyword evidence="1" id="KW-1133">Transmembrane helix</keyword>
<evidence type="ECO:0000313" key="2">
    <source>
        <dbReference type="EMBL" id="BCU03942.1"/>
    </source>
</evidence>
<protein>
    <recommendedName>
        <fullName evidence="4">Transmembrane protein</fullName>
    </recommendedName>
</protein>
<keyword evidence="1" id="KW-0472">Membrane</keyword>
<feature type="transmembrane region" description="Helical" evidence="1">
    <location>
        <begin position="12"/>
        <end position="33"/>
    </location>
</feature>
<evidence type="ECO:0008006" key="4">
    <source>
        <dbReference type="Google" id="ProtNLM"/>
    </source>
</evidence>
<accession>A0A811BST9</accession>
<proteinExistence type="predicted"/>
<organism evidence="2 3">
    <name type="scientific">Pandoravirus japonicus</name>
    <dbReference type="NCBI Taxonomy" id="2823154"/>
    <lineage>
        <taxon>Viruses</taxon>
        <taxon>Pandoravirus</taxon>
    </lineage>
</organism>
<evidence type="ECO:0000313" key="3">
    <source>
        <dbReference type="Proteomes" id="UP001253637"/>
    </source>
</evidence>
<name>A0A811BST9_9VIRU</name>
<reference evidence="2" key="1">
    <citation type="submission" date="2021-04" db="EMBL/GenBank/DDBJ databases">
        <title>Draft Genome Sequence of Pandoravirus japonicus, Isolated from the Sabaishi River of Niigata, Japan.</title>
        <authorList>
            <person name="Hosokawa N."/>
            <person name="Takahashi H."/>
            <person name="Aoki K."/>
            <person name="Takemura M."/>
        </authorList>
    </citation>
    <scope>NUCLEOTIDE SEQUENCE</scope>
</reference>
<sequence length="116" mass="12845">MGQRLGRRRRLWRVHVFPLDSSLSILLFLFSFFFPIRSLPAVCLCASGGWTGVVGGGSLSLWDALWFPFRSCRSADGGARPLAPSPLRTGRQAPLPPLFPFSFFLPPLFLFSSLSS</sequence>
<keyword evidence="1" id="KW-0812">Transmembrane</keyword>